<evidence type="ECO:0000256" key="2">
    <source>
        <dbReference type="ARBA" id="ARBA00004496"/>
    </source>
</evidence>
<dbReference type="FunFam" id="3.10.20.90:FF:000014">
    <property type="entry name" value="Ubiquitin-60S ribosomal L40 fusion"/>
    <property type="match status" value="1"/>
</dbReference>
<dbReference type="PROSITE" id="PS00299">
    <property type="entry name" value="UBIQUITIN_1"/>
    <property type="match status" value="1"/>
</dbReference>
<dbReference type="InterPro" id="IPR011993">
    <property type="entry name" value="PH-like_dom_sf"/>
</dbReference>
<evidence type="ECO:0000313" key="8">
    <source>
        <dbReference type="EMBL" id="KAL3083930.1"/>
    </source>
</evidence>
<evidence type="ECO:0000313" key="9">
    <source>
        <dbReference type="Proteomes" id="UP001620626"/>
    </source>
</evidence>
<dbReference type="PRINTS" id="PR00348">
    <property type="entry name" value="UBIQUITIN"/>
</dbReference>
<dbReference type="InterPro" id="IPR029071">
    <property type="entry name" value="Ubiquitin-like_domsf"/>
</dbReference>
<evidence type="ECO:0000256" key="3">
    <source>
        <dbReference type="ARBA" id="ARBA00022490"/>
    </source>
</evidence>
<dbReference type="Proteomes" id="UP001620626">
    <property type="component" value="Unassembled WGS sequence"/>
</dbReference>
<dbReference type="Gene3D" id="3.10.20.90">
    <property type="entry name" value="Phosphatidylinositol 3-kinase Catalytic Subunit, Chain A, domain 1"/>
    <property type="match status" value="1"/>
</dbReference>
<dbReference type="SUPFAM" id="SSF54236">
    <property type="entry name" value="Ubiquitin-like"/>
    <property type="match status" value="1"/>
</dbReference>
<dbReference type="AlphaFoldDB" id="A0ABD2J1E1"/>
<keyword evidence="4" id="KW-1017">Isopeptide bond</keyword>
<evidence type="ECO:0000256" key="4">
    <source>
        <dbReference type="ARBA" id="ARBA00022499"/>
    </source>
</evidence>
<dbReference type="Pfam" id="PF03517">
    <property type="entry name" value="Voldacs"/>
    <property type="match status" value="1"/>
</dbReference>
<comment type="caution">
    <text evidence="8">The sequence shown here is derived from an EMBL/GenBank/DDBJ whole genome shotgun (WGS) entry which is preliminary data.</text>
</comment>
<protein>
    <recommendedName>
        <fullName evidence="7">Ubiquitin-like domain-containing protein</fullName>
    </recommendedName>
</protein>
<keyword evidence="5" id="KW-0539">Nucleus</keyword>
<feature type="compositionally biased region" description="Basic and acidic residues" evidence="6">
    <location>
        <begin position="278"/>
        <end position="288"/>
    </location>
</feature>
<accession>A0ABD2J1E1</accession>
<organism evidence="8 9">
    <name type="scientific">Heterodera trifolii</name>
    <dbReference type="NCBI Taxonomy" id="157864"/>
    <lineage>
        <taxon>Eukaryota</taxon>
        <taxon>Metazoa</taxon>
        <taxon>Ecdysozoa</taxon>
        <taxon>Nematoda</taxon>
        <taxon>Chromadorea</taxon>
        <taxon>Rhabditida</taxon>
        <taxon>Tylenchina</taxon>
        <taxon>Tylenchomorpha</taxon>
        <taxon>Tylenchoidea</taxon>
        <taxon>Heteroderidae</taxon>
        <taxon>Heteroderinae</taxon>
        <taxon>Heterodera</taxon>
    </lineage>
</organism>
<evidence type="ECO:0000256" key="1">
    <source>
        <dbReference type="ARBA" id="ARBA00004123"/>
    </source>
</evidence>
<name>A0ABD2J1E1_9BILA</name>
<dbReference type="GO" id="GO:0005634">
    <property type="term" value="C:nucleus"/>
    <property type="evidence" value="ECO:0007669"/>
    <property type="project" value="UniProtKB-SubCell"/>
</dbReference>
<reference evidence="8 9" key="1">
    <citation type="submission" date="2024-10" db="EMBL/GenBank/DDBJ databases">
        <authorList>
            <person name="Kim D."/>
        </authorList>
    </citation>
    <scope>NUCLEOTIDE SEQUENCE [LARGE SCALE GENOMIC DNA]</scope>
    <source>
        <strain evidence="8">BH-2024</strain>
    </source>
</reference>
<dbReference type="PROSITE" id="PS50053">
    <property type="entry name" value="UBIQUITIN_2"/>
    <property type="match status" value="1"/>
</dbReference>
<dbReference type="InterPro" id="IPR039924">
    <property type="entry name" value="ICln/Lot5/Saf5"/>
</dbReference>
<dbReference type="InterPro" id="IPR019956">
    <property type="entry name" value="Ubiquitin_dom"/>
</dbReference>
<dbReference type="EMBL" id="JBICBT010001088">
    <property type="protein sequence ID" value="KAL3083930.1"/>
    <property type="molecule type" value="Genomic_DNA"/>
</dbReference>
<dbReference type="PANTHER" id="PTHR10666">
    <property type="entry name" value="UBIQUITIN"/>
    <property type="match status" value="1"/>
</dbReference>
<dbReference type="Gene3D" id="2.30.29.30">
    <property type="entry name" value="Pleckstrin-homology domain (PH domain)/Phosphotyrosine-binding domain (PTB)"/>
    <property type="match status" value="1"/>
</dbReference>
<dbReference type="GO" id="GO:0005737">
    <property type="term" value="C:cytoplasm"/>
    <property type="evidence" value="ECO:0007669"/>
    <property type="project" value="UniProtKB-SubCell"/>
</dbReference>
<dbReference type="SMART" id="SM00213">
    <property type="entry name" value="UBQ"/>
    <property type="match status" value="1"/>
</dbReference>
<dbReference type="InterPro" id="IPR019954">
    <property type="entry name" value="Ubiquitin_CS"/>
</dbReference>
<dbReference type="CDD" id="cd01803">
    <property type="entry name" value="Ubl_ubiquitin"/>
    <property type="match status" value="1"/>
</dbReference>
<dbReference type="InterPro" id="IPR050158">
    <property type="entry name" value="Ubiquitin_ubiquitin-like"/>
</dbReference>
<proteinExistence type="predicted"/>
<keyword evidence="9" id="KW-1185">Reference proteome</keyword>
<feature type="region of interest" description="Disordered" evidence="6">
    <location>
        <begin position="265"/>
        <end position="294"/>
    </location>
</feature>
<evidence type="ECO:0000256" key="5">
    <source>
        <dbReference type="ARBA" id="ARBA00023242"/>
    </source>
</evidence>
<evidence type="ECO:0000256" key="6">
    <source>
        <dbReference type="SAM" id="MobiDB-lite"/>
    </source>
</evidence>
<evidence type="ECO:0000259" key="7">
    <source>
        <dbReference type="PROSITE" id="PS50053"/>
    </source>
</evidence>
<gene>
    <name evidence="8" type="ORF">niasHT_036501</name>
</gene>
<feature type="domain" description="Ubiquitin-like" evidence="7">
    <location>
        <begin position="1"/>
        <end position="76"/>
    </location>
</feature>
<comment type="subcellular location">
    <subcellularLocation>
        <location evidence="2">Cytoplasm</location>
    </subcellularLocation>
    <subcellularLocation>
        <location evidence="1">Nucleus</location>
    </subcellularLocation>
</comment>
<dbReference type="InterPro" id="IPR000626">
    <property type="entry name" value="Ubiquitin-like_dom"/>
</dbReference>
<sequence>MQIFVKTLTGKTITLEVEASDTIENVKAKIQDKEGIPPDQQRLIFAGKQLEDGRTLADYNIQKESTLHLVLRLRGGMQIFVKTLTGKTITLEGTLYLIESALVWISHGTKNGFRLPIPSIVVHAASGASEDFSEPCLFLMVDYSKTDIEYVPAEVDDIDEETEEDTEVKTVAVRLVPTNAMRISELFSTLSKCQEMNPEIDEQMSDNDSLLVDDECDEDGELAHNGNSDHFDGPSAADLHEWFTLDSRSDEVRLSAEGRANLERIVGSLNDAPDENVSDDRPKSRNDQEEMDDN</sequence>
<dbReference type="Pfam" id="PF00240">
    <property type="entry name" value="ubiquitin"/>
    <property type="match status" value="1"/>
</dbReference>
<keyword evidence="3" id="KW-0963">Cytoplasm</keyword>